<proteinExistence type="predicted"/>
<dbReference type="EMBL" id="JAUEPP010000001">
    <property type="protein sequence ID" value="KAK3355276.1"/>
    <property type="molecule type" value="Genomic_DNA"/>
</dbReference>
<keyword evidence="2" id="KW-0472">Membrane</keyword>
<dbReference type="AlphaFoldDB" id="A0AAE0JPH0"/>
<accession>A0AAE0JPH0</accession>
<protein>
    <recommendedName>
        <fullName evidence="5">Apple domain-containing protein</fullName>
    </recommendedName>
</protein>
<keyword evidence="4" id="KW-1185">Reference proteome</keyword>
<evidence type="ECO:0008006" key="5">
    <source>
        <dbReference type="Google" id="ProtNLM"/>
    </source>
</evidence>
<reference evidence="3" key="1">
    <citation type="journal article" date="2023" name="Mol. Phylogenet. Evol.">
        <title>Genome-scale phylogeny and comparative genomics of the fungal order Sordariales.</title>
        <authorList>
            <person name="Hensen N."/>
            <person name="Bonometti L."/>
            <person name="Westerberg I."/>
            <person name="Brannstrom I.O."/>
            <person name="Guillou S."/>
            <person name="Cros-Aarteil S."/>
            <person name="Calhoun S."/>
            <person name="Haridas S."/>
            <person name="Kuo A."/>
            <person name="Mondo S."/>
            <person name="Pangilinan J."/>
            <person name="Riley R."/>
            <person name="LaButti K."/>
            <person name="Andreopoulos B."/>
            <person name="Lipzen A."/>
            <person name="Chen C."/>
            <person name="Yan M."/>
            <person name="Daum C."/>
            <person name="Ng V."/>
            <person name="Clum A."/>
            <person name="Steindorff A."/>
            <person name="Ohm R.A."/>
            <person name="Martin F."/>
            <person name="Silar P."/>
            <person name="Natvig D.O."/>
            <person name="Lalanne C."/>
            <person name="Gautier V."/>
            <person name="Ament-Velasquez S.L."/>
            <person name="Kruys A."/>
            <person name="Hutchinson M.I."/>
            <person name="Powell A.J."/>
            <person name="Barry K."/>
            <person name="Miller A.N."/>
            <person name="Grigoriev I.V."/>
            <person name="Debuchy R."/>
            <person name="Gladieux P."/>
            <person name="Hiltunen Thoren M."/>
            <person name="Johannesson H."/>
        </authorList>
    </citation>
    <scope>NUCLEOTIDE SEQUENCE</scope>
    <source>
        <strain evidence="3">CBS 560.94</strain>
    </source>
</reference>
<dbReference type="GeneID" id="87861410"/>
<feature type="compositionally biased region" description="Low complexity" evidence="1">
    <location>
        <begin position="162"/>
        <end position="191"/>
    </location>
</feature>
<feature type="region of interest" description="Disordered" evidence="1">
    <location>
        <begin position="89"/>
        <end position="119"/>
    </location>
</feature>
<feature type="compositionally biased region" description="Polar residues" evidence="1">
    <location>
        <begin position="99"/>
        <end position="109"/>
    </location>
</feature>
<feature type="region of interest" description="Disordered" evidence="1">
    <location>
        <begin position="157"/>
        <end position="194"/>
    </location>
</feature>
<keyword evidence="2" id="KW-1133">Transmembrane helix</keyword>
<feature type="region of interest" description="Disordered" evidence="1">
    <location>
        <begin position="61"/>
        <end position="80"/>
    </location>
</feature>
<reference evidence="3" key="2">
    <citation type="submission" date="2023-06" db="EMBL/GenBank/DDBJ databases">
        <authorList>
            <consortium name="Lawrence Berkeley National Laboratory"/>
            <person name="Haridas S."/>
            <person name="Hensen N."/>
            <person name="Bonometti L."/>
            <person name="Westerberg I."/>
            <person name="Brannstrom I.O."/>
            <person name="Guillou S."/>
            <person name="Cros-Aarteil S."/>
            <person name="Calhoun S."/>
            <person name="Kuo A."/>
            <person name="Mondo S."/>
            <person name="Pangilinan J."/>
            <person name="Riley R."/>
            <person name="Labutti K."/>
            <person name="Andreopoulos B."/>
            <person name="Lipzen A."/>
            <person name="Chen C."/>
            <person name="Yanf M."/>
            <person name="Daum C."/>
            <person name="Ng V."/>
            <person name="Clum A."/>
            <person name="Steindorff A."/>
            <person name="Ohm R."/>
            <person name="Martin F."/>
            <person name="Silar P."/>
            <person name="Natvig D."/>
            <person name="Lalanne C."/>
            <person name="Gautier V."/>
            <person name="Ament-Velasquez S.L."/>
            <person name="Kruys A."/>
            <person name="Hutchinson M.I."/>
            <person name="Powell A.J."/>
            <person name="Barry K."/>
            <person name="Miller A.N."/>
            <person name="Grigoriev I.V."/>
            <person name="Debuchy R."/>
            <person name="Gladieux P."/>
            <person name="Thoren M.H."/>
            <person name="Johannesson H."/>
        </authorList>
    </citation>
    <scope>NUCLEOTIDE SEQUENCE</scope>
    <source>
        <strain evidence="3">CBS 560.94</strain>
    </source>
</reference>
<dbReference type="RefSeq" id="XP_062686654.1">
    <property type="nucleotide sequence ID" value="XM_062824256.1"/>
</dbReference>
<keyword evidence="2" id="KW-0812">Transmembrane</keyword>
<name>A0AAE0JPH0_9PEZI</name>
<evidence type="ECO:0000313" key="4">
    <source>
        <dbReference type="Proteomes" id="UP001278500"/>
    </source>
</evidence>
<evidence type="ECO:0000256" key="1">
    <source>
        <dbReference type="SAM" id="MobiDB-lite"/>
    </source>
</evidence>
<dbReference type="Proteomes" id="UP001278500">
    <property type="component" value="Unassembled WGS sequence"/>
</dbReference>
<feature type="transmembrane region" description="Helical" evidence="2">
    <location>
        <begin position="128"/>
        <end position="152"/>
    </location>
</feature>
<organism evidence="3 4">
    <name type="scientific">Neurospora tetraspora</name>
    <dbReference type="NCBI Taxonomy" id="94610"/>
    <lineage>
        <taxon>Eukaryota</taxon>
        <taxon>Fungi</taxon>
        <taxon>Dikarya</taxon>
        <taxon>Ascomycota</taxon>
        <taxon>Pezizomycotina</taxon>
        <taxon>Sordariomycetes</taxon>
        <taxon>Sordariomycetidae</taxon>
        <taxon>Sordariales</taxon>
        <taxon>Sordariaceae</taxon>
        <taxon>Neurospora</taxon>
    </lineage>
</organism>
<gene>
    <name evidence="3" type="ORF">B0H65DRAFT_42015</name>
</gene>
<evidence type="ECO:0000313" key="3">
    <source>
        <dbReference type="EMBL" id="KAK3355276.1"/>
    </source>
</evidence>
<dbReference type="Gene3D" id="3.50.4.10">
    <property type="entry name" value="Hepatocyte Growth Factor"/>
    <property type="match status" value="1"/>
</dbReference>
<comment type="caution">
    <text evidence="3">The sequence shown here is derived from an EMBL/GenBank/DDBJ whole genome shotgun (WGS) entry which is preliminary data.</text>
</comment>
<sequence length="290" mass="30260">MDGLQVVGRPAGNQRSGEDAPEVVHRCDAPEVVPGAAPEVVPLMTYAEKSPVGVASVPYGYHHSPSPSPAPPESEQLFYPPAYLQPGQYGASPDMYGGSQMSYPPSQAGRSMGPPNKKNERICGIKRTLFLILLAGGGLLLMGIAIGVGVGVGAGTKSDSNTAGATASSSTSPTKTSATATATSTTPAGPTNCPDVGERTYFAKNGKKFLQTCGIDYSGDGGAHDLTNTKTTTFDECIEECSTTNGCTGAGWEDFQDDGQDKYRRVCWMKNDLQKSHSAESAYSFAALVE</sequence>
<feature type="region of interest" description="Disordered" evidence="1">
    <location>
        <begin position="1"/>
        <end position="23"/>
    </location>
</feature>
<evidence type="ECO:0000256" key="2">
    <source>
        <dbReference type="SAM" id="Phobius"/>
    </source>
</evidence>